<evidence type="ECO:0000313" key="4">
    <source>
        <dbReference type="Proteomes" id="UP000092565"/>
    </source>
</evidence>
<feature type="domain" description="YjiS-like" evidence="1">
    <location>
        <begin position="29"/>
        <end position="63"/>
    </location>
</feature>
<dbReference type="AlphaFoldDB" id="A0A1B0ZUM5"/>
<dbReference type="EMBL" id="JARCJK010000002">
    <property type="protein sequence ID" value="MDE4165379.1"/>
    <property type="molecule type" value="Genomic_DNA"/>
</dbReference>
<dbReference type="Proteomes" id="UP000092565">
    <property type="component" value="Chromosome"/>
</dbReference>
<dbReference type="Pfam" id="PF06568">
    <property type="entry name" value="YjiS-like"/>
    <property type="match status" value="1"/>
</dbReference>
<reference evidence="3 5" key="2">
    <citation type="submission" date="2023-02" db="EMBL/GenBank/DDBJ databases">
        <title>Population genomics of bacteria associated with diatom.</title>
        <authorList>
            <person name="Xie J."/>
            <person name="Wang H."/>
        </authorList>
    </citation>
    <scope>NUCLEOTIDE SEQUENCE [LARGE SCALE GENOMIC DNA]</scope>
    <source>
        <strain evidence="3 5">PT47_8</strain>
    </source>
</reference>
<dbReference type="InterPro" id="IPR009506">
    <property type="entry name" value="YjiS-like"/>
</dbReference>
<evidence type="ECO:0000313" key="5">
    <source>
        <dbReference type="Proteomes" id="UP001218364"/>
    </source>
</evidence>
<gene>
    <name evidence="2" type="ORF">JL2886_03031</name>
    <name evidence="3" type="ORF">PXK24_06715</name>
</gene>
<evidence type="ECO:0000313" key="2">
    <source>
        <dbReference type="EMBL" id="ANP37917.1"/>
    </source>
</evidence>
<dbReference type="RefSeq" id="WP_065272666.1">
    <property type="nucleotide sequence ID" value="NZ_CP015124.1"/>
</dbReference>
<dbReference type="PATRIC" id="fig|60890.4.peg.2955"/>
<sequence length="72" mass="7623">MAAFDTTRTTYGSVGLFGRIGGLLTTTLASVVAWNDARVTRKALSGLSDRELADIGMCRGDIDDIAEGKPVF</sequence>
<keyword evidence="4" id="KW-1185">Reference proteome</keyword>
<name>A0A1B0ZUM5_9RHOB</name>
<evidence type="ECO:0000313" key="3">
    <source>
        <dbReference type="EMBL" id="MDE4165379.1"/>
    </source>
</evidence>
<dbReference type="Proteomes" id="UP001218364">
    <property type="component" value="Unassembled WGS sequence"/>
</dbReference>
<proteinExistence type="predicted"/>
<dbReference type="OrthoDB" id="8116725at2"/>
<accession>A0A1B0ZUM5</accession>
<evidence type="ECO:0000259" key="1">
    <source>
        <dbReference type="Pfam" id="PF06568"/>
    </source>
</evidence>
<dbReference type="EMBL" id="CP015124">
    <property type="protein sequence ID" value="ANP37917.1"/>
    <property type="molecule type" value="Genomic_DNA"/>
</dbReference>
<protein>
    <submittedName>
        <fullName evidence="3">DUF1127 domain-containing protein</fullName>
    </submittedName>
</protein>
<organism evidence="2 4">
    <name type="scientific">Phaeobacter gallaeciensis</name>
    <dbReference type="NCBI Taxonomy" id="60890"/>
    <lineage>
        <taxon>Bacteria</taxon>
        <taxon>Pseudomonadati</taxon>
        <taxon>Pseudomonadota</taxon>
        <taxon>Alphaproteobacteria</taxon>
        <taxon>Rhodobacterales</taxon>
        <taxon>Roseobacteraceae</taxon>
        <taxon>Phaeobacter</taxon>
    </lineage>
</organism>
<reference evidence="2 4" key="1">
    <citation type="submission" date="2016-04" db="EMBL/GenBank/DDBJ databases">
        <authorList>
            <person name="Evans L.H."/>
            <person name="Alamgir A."/>
            <person name="Owens N."/>
            <person name="Weber N.D."/>
            <person name="Virtaneva K."/>
            <person name="Barbian K."/>
            <person name="Babar A."/>
            <person name="Rosenke K."/>
        </authorList>
    </citation>
    <scope>NUCLEOTIDE SEQUENCE [LARGE SCALE GENOMIC DNA]</scope>
    <source>
        <strain evidence="2 4">JL2886</strain>
    </source>
</reference>